<feature type="compositionally biased region" description="Polar residues" evidence="1">
    <location>
        <begin position="414"/>
        <end position="431"/>
    </location>
</feature>
<feature type="region of interest" description="Disordered" evidence="1">
    <location>
        <begin position="408"/>
        <end position="431"/>
    </location>
</feature>
<dbReference type="RefSeq" id="XP_040781268.1">
    <property type="nucleotide sequence ID" value="XM_040915136.1"/>
</dbReference>
<feature type="compositionally biased region" description="Basic residues" evidence="1">
    <location>
        <begin position="11"/>
        <end position="26"/>
    </location>
</feature>
<evidence type="ECO:0000313" key="3">
    <source>
        <dbReference type="Proteomes" id="UP000803844"/>
    </source>
</evidence>
<reference evidence="2" key="1">
    <citation type="journal article" date="2020" name="Phytopathology">
        <title>Genome sequence of the chestnut blight fungus Cryphonectria parasitica EP155: A fundamental resource for an archetypical invasive plant pathogen.</title>
        <authorList>
            <person name="Crouch J.A."/>
            <person name="Dawe A."/>
            <person name="Aerts A."/>
            <person name="Barry K."/>
            <person name="Churchill A.C.L."/>
            <person name="Grimwood J."/>
            <person name="Hillman B."/>
            <person name="Milgroom M.G."/>
            <person name="Pangilinan J."/>
            <person name="Smith M."/>
            <person name="Salamov A."/>
            <person name="Schmutz J."/>
            <person name="Yadav J."/>
            <person name="Grigoriev I.V."/>
            <person name="Nuss D."/>
        </authorList>
    </citation>
    <scope>NUCLEOTIDE SEQUENCE</scope>
    <source>
        <strain evidence="2">EP155</strain>
    </source>
</reference>
<feature type="compositionally biased region" description="Low complexity" evidence="1">
    <location>
        <begin position="107"/>
        <end position="124"/>
    </location>
</feature>
<proteinExistence type="predicted"/>
<feature type="region of interest" description="Disordered" evidence="1">
    <location>
        <begin position="1"/>
        <end position="265"/>
    </location>
</feature>
<organism evidence="2 3">
    <name type="scientific">Cryphonectria parasitica (strain ATCC 38755 / EP155)</name>
    <dbReference type="NCBI Taxonomy" id="660469"/>
    <lineage>
        <taxon>Eukaryota</taxon>
        <taxon>Fungi</taxon>
        <taxon>Dikarya</taxon>
        <taxon>Ascomycota</taxon>
        <taxon>Pezizomycotina</taxon>
        <taxon>Sordariomycetes</taxon>
        <taxon>Sordariomycetidae</taxon>
        <taxon>Diaporthales</taxon>
        <taxon>Cryphonectriaceae</taxon>
        <taxon>Cryphonectria-Endothia species complex</taxon>
        <taxon>Cryphonectria</taxon>
    </lineage>
</organism>
<keyword evidence="3" id="KW-1185">Reference proteome</keyword>
<gene>
    <name evidence="2" type="ORF">M406DRAFT_105302</name>
</gene>
<feature type="compositionally biased region" description="Polar residues" evidence="1">
    <location>
        <begin position="134"/>
        <end position="144"/>
    </location>
</feature>
<comment type="caution">
    <text evidence="2">The sequence shown here is derived from an EMBL/GenBank/DDBJ whole genome shotgun (WGS) entry which is preliminary data.</text>
</comment>
<feature type="region of interest" description="Disordered" evidence="1">
    <location>
        <begin position="285"/>
        <end position="348"/>
    </location>
</feature>
<feature type="compositionally biased region" description="Basic and acidic residues" evidence="1">
    <location>
        <begin position="313"/>
        <end position="322"/>
    </location>
</feature>
<feature type="compositionally biased region" description="Pro residues" evidence="1">
    <location>
        <begin position="89"/>
        <end position="101"/>
    </location>
</feature>
<feature type="compositionally biased region" description="Polar residues" evidence="1">
    <location>
        <begin position="291"/>
        <end position="307"/>
    </location>
</feature>
<dbReference type="GeneID" id="63832265"/>
<dbReference type="Proteomes" id="UP000803844">
    <property type="component" value="Unassembled WGS sequence"/>
</dbReference>
<evidence type="ECO:0000313" key="2">
    <source>
        <dbReference type="EMBL" id="KAF3770307.1"/>
    </source>
</evidence>
<dbReference type="AlphaFoldDB" id="A0A9P4YCE5"/>
<sequence length="431" mass="45722">MEQTSSSRQTPARRGRGGARPNRGRKNYASEGDALFEMPTPASFPTTPMKSNNGSPAPGPGTQQPANSKSTSKKGNNRKSRPNNVSTSPAPPSSQRTPPPSASVIMSSTAFASSSSFHSPAPGSLPRPSFSKFARSQSCVTSSDDAFMKVRSESAAAQLRKEPSPPSSDAESPSPPLPPNLAKDQQHASPLDFLFDAHRADQEKLRRATSAAATMGVDGPFTAPPGSRYPANPEIQDDPIPLKLPIRSMPHRGASDSTGAALGTAPRPEHFVLPAHERLRAAGPAEYRARQSPSQPVQSHLAQYNQPPATPPRLDKSDEVKRLLGIGTPSPRAPQLHHHHQGPYQQGLPQGYRPGPMQGPATTLAMTSPDGGSPGYPQMRGGDLSSGSVDHRKTMAEDALRRALGLNFPVPMSQDGNHSPQHHTNSFSGHA</sequence>
<feature type="compositionally biased region" description="Basic residues" evidence="1">
    <location>
        <begin position="71"/>
        <end position="81"/>
    </location>
</feature>
<feature type="compositionally biased region" description="Basic and acidic residues" evidence="1">
    <location>
        <begin position="195"/>
        <end position="206"/>
    </location>
</feature>
<dbReference type="EMBL" id="MU032344">
    <property type="protein sequence ID" value="KAF3770307.1"/>
    <property type="molecule type" value="Genomic_DNA"/>
</dbReference>
<accession>A0A9P4YCE5</accession>
<feature type="compositionally biased region" description="Polar residues" evidence="1">
    <location>
        <begin position="43"/>
        <end position="70"/>
    </location>
</feature>
<dbReference type="OrthoDB" id="2142961at2759"/>
<feature type="compositionally biased region" description="Polar residues" evidence="1">
    <location>
        <begin position="1"/>
        <end position="10"/>
    </location>
</feature>
<evidence type="ECO:0008006" key="4">
    <source>
        <dbReference type="Google" id="ProtNLM"/>
    </source>
</evidence>
<protein>
    <recommendedName>
        <fullName evidence="4">Proteophosphoglycan 5</fullName>
    </recommendedName>
</protein>
<evidence type="ECO:0000256" key="1">
    <source>
        <dbReference type="SAM" id="MobiDB-lite"/>
    </source>
</evidence>
<name>A0A9P4YCE5_CRYP1</name>